<dbReference type="InterPro" id="IPR021145">
    <property type="entry name" value="Portal_protein_SPP1_Gp6-like"/>
</dbReference>
<dbReference type="InterPro" id="IPR006428">
    <property type="entry name" value="Portal_SPP1-type"/>
</dbReference>
<organism evidence="2">
    <name type="scientific">Siphoviridae sp. ctQJR51</name>
    <dbReference type="NCBI Taxonomy" id="2826327"/>
    <lineage>
        <taxon>Viruses</taxon>
        <taxon>Duplodnaviria</taxon>
        <taxon>Heunggongvirae</taxon>
        <taxon>Uroviricota</taxon>
        <taxon>Caudoviricetes</taxon>
    </lineage>
</organism>
<dbReference type="EMBL" id="BK014807">
    <property type="protein sequence ID" value="DAD76688.1"/>
    <property type="molecule type" value="Genomic_DNA"/>
</dbReference>
<dbReference type="Pfam" id="PF05133">
    <property type="entry name" value="SPP1_portal"/>
    <property type="match status" value="1"/>
</dbReference>
<proteinExistence type="predicted"/>
<accession>A0A8S5M324</accession>
<evidence type="ECO:0000313" key="2">
    <source>
        <dbReference type="EMBL" id="DAD76685.1"/>
    </source>
</evidence>
<protein>
    <submittedName>
        <fullName evidence="2">PORTAL PROTEIN</fullName>
    </submittedName>
</protein>
<feature type="region of interest" description="Disordered" evidence="1">
    <location>
        <begin position="1"/>
        <end position="54"/>
    </location>
</feature>
<dbReference type="EMBL" id="BK014807">
    <property type="protein sequence ID" value="DAD76685.1"/>
    <property type="molecule type" value="Genomic_DNA"/>
</dbReference>
<feature type="compositionally biased region" description="Basic and acidic residues" evidence="1">
    <location>
        <begin position="42"/>
        <end position="54"/>
    </location>
</feature>
<sequence>MPQGRPRVQPVRIRPGPGRVLPERMSGSKQPHHRRSALRAGAADDRTGRAAQKGEDRMIVIDREWLADGEPSPELIWEVLKQFDGKRFRLNELKDYYDGEHSISERWRGRGAPNYRLSHDLPGYIVAMTSGYLTGEPIQYTVNGEWTGFQTLLDCLRRSAAGSVDSELAADAALYGKGVEMYYADENAMPRLCQADARNAFVVYDNTVEHRPVFGVMLTERRNRHFQRMGQRIEVMTEEWNVHYERTGGEIPRETGRERHFFGGVPMTEYWNNQRERGDFEGVKALIDAYDALQSDRVNDKQQFTDALMVIYGATVEEDEEGRSVQQRLRETRTLEMPAADARVEYLTKQLSESDTEILKDSLKADIHKLSFVPDLTDEAFAGNISGVAMEYKLFGLEQLMRGKERWFREGLLWRLRRMVYFLRLRGCRLPEAEEIGVHFSRSLPVNRLEVAQTLKAYEGLAPKKLLVGQVPFVEDAEKAMEEMEKEKRR</sequence>
<evidence type="ECO:0000256" key="1">
    <source>
        <dbReference type="SAM" id="MobiDB-lite"/>
    </source>
</evidence>
<name>A0A8S5M324_9CAUD</name>
<reference evidence="2" key="1">
    <citation type="journal article" date="2021" name="Proc. Natl. Acad. Sci. U.S.A.">
        <title>A Catalog of Tens of Thousands of Viruses from Human Metagenomes Reveals Hidden Associations with Chronic Diseases.</title>
        <authorList>
            <person name="Tisza M.J."/>
            <person name="Buck C.B."/>
        </authorList>
    </citation>
    <scope>NUCLEOTIDE SEQUENCE</scope>
    <source>
        <strain evidence="2">CtQJR51</strain>
    </source>
</reference>
<dbReference type="NCBIfam" id="TIGR01538">
    <property type="entry name" value="portal_SPP1"/>
    <property type="match status" value="1"/>
</dbReference>